<name>S0A153_9CAUD</name>
<sequence length="33" mass="3909">MQADIFYANNDIENFKIEISQLTTTMQFLLKNN</sequence>
<dbReference type="EMBL" id="KC821620">
    <property type="protein sequence ID" value="AGO48520.1"/>
    <property type="molecule type" value="Genomic_DNA"/>
</dbReference>
<reference evidence="2" key="2">
    <citation type="submission" date="2013-03" db="EMBL/GenBank/DDBJ databases">
        <title>The Cellulophaga phages: a novel, diverse, and globally ubiquitous model system.</title>
        <authorList>
            <person name="Holmfeldt K."/>
            <person name="Solonenko N."/>
            <person name="Shah M."/>
            <person name="Corrier K."/>
            <person name="Riemann L."/>
            <person name="VerBerkmoes N.C."/>
            <person name="Sullivan M.B."/>
        </authorList>
    </citation>
    <scope>NUCLEOTIDE SEQUENCE [LARGE SCALE GENOMIC DNA]</scope>
</reference>
<accession>S0A153</accession>
<evidence type="ECO:0000313" key="1">
    <source>
        <dbReference type="EMBL" id="AGO48520.1"/>
    </source>
</evidence>
<proteinExistence type="predicted"/>
<keyword evidence="2" id="KW-1185">Reference proteome</keyword>
<dbReference type="GeneID" id="16797156"/>
<gene>
    <name evidence="1" type="ORF">Phi18:3_gp008</name>
</gene>
<reference evidence="1 2" key="1">
    <citation type="journal article" date="2013" name="Proc. Natl. Acad. Sci. U.S.A.">
        <title>Twelve previously unknown phage genera are ubiquitous in global oceans.</title>
        <authorList>
            <person name="Holmfeldt K."/>
            <person name="Solonenko N."/>
            <person name="Shah M."/>
            <person name="Corrier K."/>
            <person name="Riemann L."/>
            <person name="Verberkmoes N.C."/>
            <person name="Sullivan M.B."/>
        </authorList>
    </citation>
    <scope>NUCLEOTIDE SEQUENCE [LARGE SCALE GENOMIC DNA]</scope>
    <source>
        <strain evidence="1">Phi18:3</strain>
    </source>
</reference>
<protein>
    <submittedName>
        <fullName evidence="1">Uncharacterized protein</fullName>
    </submittedName>
</protein>
<evidence type="ECO:0000313" key="2">
    <source>
        <dbReference type="Proteomes" id="UP000014728"/>
    </source>
</evidence>
<dbReference type="KEGG" id="vg:16797156"/>
<dbReference type="OrthoDB" id="3832at10239"/>
<dbReference type="Proteomes" id="UP000014728">
    <property type="component" value="Segment"/>
</dbReference>
<dbReference type="RefSeq" id="YP_008241201.1">
    <property type="nucleotide sequence ID" value="NC_021794.1"/>
</dbReference>
<organism evidence="1 2">
    <name type="scientific">Cellulophaga phage phi18:3</name>
    <dbReference type="NCBI Taxonomy" id="1327983"/>
    <lineage>
        <taxon>Viruses</taxon>
        <taxon>Duplodnaviria</taxon>
        <taxon>Heunggongvirae</taxon>
        <taxon>Uroviricota</taxon>
        <taxon>Caudoviricetes</taxon>
        <taxon>Pachyviridae</taxon>
        <taxon>Baltivirus</taxon>
        <taxon>Baltivirus phi18tres</taxon>
    </lineage>
</organism>